<evidence type="ECO:0000256" key="1">
    <source>
        <dbReference type="ARBA" id="ARBA00010466"/>
    </source>
</evidence>
<comment type="caution">
    <text evidence="6">The sequence shown here is derived from an EMBL/GenBank/DDBJ whole genome shotgun (WGS) entry which is preliminary data.</text>
</comment>
<dbReference type="Gene3D" id="3.40.50.1360">
    <property type="match status" value="1"/>
</dbReference>
<keyword evidence="4" id="KW-0804">Transcription</keyword>
<keyword evidence="2" id="KW-0805">Transcription regulation</keyword>
<dbReference type="PANTHER" id="PTHR34294">
    <property type="entry name" value="TRANSCRIPTIONAL REGULATOR-RELATED"/>
    <property type="match status" value="1"/>
</dbReference>
<dbReference type="Pfam" id="PF04198">
    <property type="entry name" value="Sugar-bind"/>
    <property type="match status" value="1"/>
</dbReference>
<dbReference type="InterPro" id="IPR037171">
    <property type="entry name" value="NagB/RpiA_transferase-like"/>
</dbReference>
<dbReference type="InterPro" id="IPR051054">
    <property type="entry name" value="SorC_transcr_regulators"/>
</dbReference>
<keyword evidence="7" id="KW-1185">Reference proteome</keyword>
<dbReference type="GO" id="GO:0003677">
    <property type="term" value="F:DNA binding"/>
    <property type="evidence" value="ECO:0007669"/>
    <property type="project" value="UniProtKB-KW"/>
</dbReference>
<keyword evidence="3" id="KW-0238">DNA-binding</keyword>
<dbReference type="GO" id="GO:0030246">
    <property type="term" value="F:carbohydrate binding"/>
    <property type="evidence" value="ECO:0007669"/>
    <property type="project" value="InterPro"/>
</dbReference>
<comment type="similarity">
    <text evidence="1">Belongs to the SorC transcriptional regulatory family.</text>
</comment>
<feature type="domain" description="Sugar-binding" evidence="5">
    <location>
        <begin position="96"/>
        <end position="348"/>
    </location>
</feature>
<evidence type="ECO:0000313" key="6">
    <source>
        <dbReference type="EMBL" id="OWZ84779.1"/>
    </source>
</evidence>
<evidence type="ECO:0000256" key="3">
    <source>
        <dbReference type="ARBA" id="ARBA00023125"/>
    </source>
</evidence>
<evidence type="ECO:0000259" key="5">
    <source>
        <dbReference type="Pfam" id="PF04198"/>
    </source>
</evidence>
<dbReference type="SUPFAM" id="SSF100950">
    <property type="entry name" value="NagB/RpiA/CoA transferase-like"/>
    <property type="match status" value="1"/>
</dbReference>
<accession>A0A226C2V8</accession>
<dbReference type="Proteomes" id="UP000214588">
    <property type="component" value="Unassembled WGS sequence"/>
</dbReference>
<gene>
    <name evidence="6" type="ORF">CDO51_01815</name>
</gene>
<dbReference type="Gene3D" id="1.10.10.60">
    <property type="entry name" value="Homeodomain-like"/>
    <property type="match status" value="1"/>
</dbReference>
<proteinExistence type="inferred from homology"/>
<dbReference type="AlphaFoldDB" id="A0A226C2V8"/>
<dbReference type="EMBL" id="NIQC01000002">
    <property type="protein sequence ID" value="OWZ84779.1"/>
    <property type="molecule type" value="Genomic_DNA"/>
</dbReference>
<protein>
    <recommendedName>
        <fullName evidence="5">Sugar-binding domain-containing protein</fullName>
    </recommendedName>
</protein>
<reference evidence="6 7" key="1">
    <citation type="submission" date="2017-06" db="EMBL/GenBank/DDBJ databases">
        <title>Draft Genome Sequence of Natranaerobius trueperi halophilic, alkalithermophilic bacteria from soda lakes.</title>
        <authorList>
            <person name="Zhao B."/>
        </authorList>
    </citation>
    <scope>NUCLEOTIDE SEQUENCE [LARGE SCALE GENOMIC DNA]</scope>
    <source>
        <strain evidence="6 7">DSM 18760</strain>
    </source>
</reference>
<name>A0A226C2V8_9FIRM</name>
<evidence type="ECO:0000313" key="7">
    <source>
        <dbReference type="Proteomes" id="UP000214588"/>
    </source>
</evidence>
<organism evidence="6 7">
    <name type="scientific">Natranaerobius trueperi</name>
    <dbReference type="NCBI Taxonomy" id="759412"/>
    <lineage>
        <taxon>Bacteria</taxon>
        <taxon>Bacillati</taxon>
        <taxon>Bacillota</taxon>
        <taxon>Clostridia</taxon>
        <taxon>Natranaerobiales</taxon>
        <taxon>Natranaerobiaceae</taxon>
        <taxon>Natranaerobius</taxon>
    </lineage>
</organism>
<sequence length="351" mass="39489">MKNWYTIIYIITNLILLRRNCFIKNKVRVWAMIEDNNTVNKLHLAYQAARLYYECDENQEEIARKLGVSRPQISRLLKLAREQGLVEFKVKNPLKLHTRLEKNLCERFSLRQAIVVPLSAEKPDLIKEKLANVASSYVSDVLMDGMVIGIPWGSTLNHLTKVFPEKSLEDTVVVQLKGGVSKVSNKVDTFNPIITLAKKINGSPCFLPAPSIVNSIELKNVFLQEEKIKETLELGNKAEIAIYSIGLPNEYSVLIEAGYFTKSQMQELREQGAVGDICSRYFTIEGEIFNKDLDERTIGIDIKSLKNKEYSIGIAGGEERAPGILGALRGGFTNVLITDEKAAQKVLELDN</sequence>
<evidence type="ECO:0000256" key="4">
    <source>
        <dbReference type="ARBA" id="ARBA00023163"/>
    </source>
</evidence>
<evidence type="ECO:0000256" key="2">
    <source>
        <dbReference type="ARBA" id="ARBA00023015"/>
    </source>
</evidence>
<dbReference type="Pfam" id="PF13384">
    <property type="entry name" value="HTH_23"/>
    <property type="match status" value="1"/>
</dbReference>
<dbReference type="InterPro" id="IPR007324">
    <property type="entry name" value="Sugar-bd_dom_put"/>
</dbReference>
<dbReference type="PANTHER" id="PTHR34294:SF1">
    <property type="entry name" value="TRANSCRIPTIONAL REGULATOR LSRR"/>
    <property type="match status" value="1"/>
</dbReference>